<dbReference type="RefSeq" id="WP_013626847.1">
    <property type="nucleotide sequence ID" value="NC_015174.1"/>
</dbReference>
<dbReference type="GO" id="GO:0008473">
    <property type="term" value="F:ornithine cyclodeaminase activity"/>
    <property type="evidence" value="ECO:0007669"/>
    <property type="project" value="UniProtKB-EC"/>
</dbReference>
<keyword evidence="2" id="KW-0456">Lyase</keyword>
<dbReference type="GO" id="GO:0005737">
    <property type="term" value="C:cytoplasm"/>
    <property type="evidence" value="ECO:0007669"/>
    <property type="project" value="TreeGrafter"/>
</dbReference>
<dbReference type="InterPro" id="IPR036291">
    <property type="entry name" value="NAD(P)-bd_dom_sf"/>
</dbReference>
<dbReference type="HOGENOM" id="CLU_042088_2_1_0"/>
<protein>
    <submittedName>
        <fullName evidence="2">Ornithine cyclodeaminase</fullName>
        <ecNumber evidence="2">4.3.1.12</ecNumber>
    </submittedName>
</protein>
<dbReference type="GO" id="GO:0016491">
    <property type="term" value="F:oxidoreductase activity"/>
    <property type="evidence" value="ECO:0007669"/>
    <property type="project" value="UniProtKB-ARBA"/>
</dbReference>
<evidence type="ECO:0000256" key="1">
    <source>
        <dbReference type="ARBA" id="ARBA00008903"/>
    </source>
</evidence>
<dbReference type="STRING" id="756272.Plabr_0476"/>
<dbReference type="EMBL" id="CP002546">
    <property type="protein sequence ID" value="ADY58103.1"/>
    <property type="molecule type" value="Genomic_DNA"/>
</dbReference>
<evidence type="ECO:0000313" key="3">
    <source>
        <dbReference type="Proteomes" id="UP000006860"/>
    </source>
</evidence>
<dbReference type="PIRSF" id="PIRSF001439">
    <property type="entry name" value="CryM"/>
    <property type="match status" value="1"/>
</dbReference>
<name>F0SS92_RUBBR</name>
<dbReference type="KEGG" id="pbs:Plabr_0476"/>
<dbReference type="Gene3D" id="3.30.1780.10">
    <property type="entry name" value="ornithine cyclodeaminase, domain 1"/>
    <property type="match status" value="1"/>
</dbReference>
<proteinExistence type="inferred from homology"/>
<reference evidence="3" key="1">
    <citation type="submission" date="2011-02" db="EMBL/GenBank/DDBJ databases">
        <title>The complete genome of Planctomyces brasiliensis DSM 5305.</title>
        <authorList>
            <person name="Lucas S."/>
            <person name="Copeland A."/>
            <person name="Lapidus A."/>
            <person name="Bruce D."/>
            <person name="Goodwin L."/>
            <person name="Pitluck S."/>
            <person name="Kyrpides N."/>
            <person name="Mavromatis K."/>
            <person name="Pagani I."/>
            <person name="Ivanova N."/>
            <person name="Ovchinnikova G."/>
            <person name="Lu M."/>
            <person name="Detter J.C."/>
            <person name="Han C."/>
            <person name="Land M."/>
            <person name="Hauser L."/>
            <person name="Markowitz V."/>
            <person name="Cheng J.-F."/>
            <person name="Hugenholtz P."/>
            <person name="Woyke T."/>
            <person name="Wu D."/>
            <person name="Tindall B."/>
            <person name="Pomrenke H.G."/>
            <person name="Brambilla E."/>
            <person name="Klenk H.-P."/>
            <person name="Eisen J.A."/>
        </authorList>
    </citation>
    <scope>NUCLEOTIDE SEQUENCE [LARGE SCALE GENOMIC DNA]</scope>
    <source>
        <strain evidence="3">ATCC 49424 / DSM 5305 / JCM 21570 / NBRC 103401 / IFAM 1448</strain>
    </source>
</reference>
<dbReference type="PANTHER" id="PTHR13812:SF19">
    <property type="entry name" value="KETIMINE REDUCTASE MU-CRYSTALLIN"/>
    <property type="match status" value="1"/>
</dbReference>
<keyword evidence="3" id="KW-1185">Reference proteome</keyword>
<sequence length="317" mass="34645">MPATFLSEDVVRSLLTMSDAIEVTERAFAHIDNGHGEIIPRRRVRTDMVMLHSLAGADRQLGQLGWKLYTTTREGAKFLVGLYDGHQGDLIGLLEADYLGQLRTGAASGVASKYLANPQARTLGVIGTGLQARTQVWAIEEACTLDRILVFGRNAERRAEFARQLSEDLDMEVLPAESADAVAEQADILVTATTSKTPVFDGKLLKEGVHINAVGSNFLRKSELDIETFRVADLVVCDSREQCRLEAGDFVEPIQQGLLSWDDIPELGEVVNGRAQRENAEQITIFKSVGLGLQDVALGMVALERARETGQGQPLPF</sequence>
<dbReference type="eggNOG" id="COG2423">
    <property type="taxonomic scope" value="Bacteria"/>
</dbReference>
<dbReference type="Pfam" id="PF02423">
    <property type="entry name" value="OCD_Mu_crystall"/>
    <property type="match status" value="1"/>
</dbReference>
<dbReference type="FunFam" id="3.40.50.720:FF:000311">
    <property type="entry name" value="Ornithine cyclodeaminase"/>
    <property type="match status" value="1"/>
</dbReference>
<gene>
    <name evidence="2" type="ordered locus">Plabr_0476</name>
</gene>
<organism evidence="2 3">
    <name type="scientific">Rubinisphaera brasiliensis (strain ATCC 49424 / DSM 5305 / JCM 21570 / IAM 15109 / NBRC 103401 / IFAM 1448)</name>
    <name type="common">Planctomyces brasiliensis</name>
    <dbReference type="NCBI Taxonomy" id="756272"/>
    <lineage>
        <taxon>Bacteria</taxon>
        <taxon>Pseudomonadati</taxon>
        <taxon>Planctomycetota</taxon>
        <taxon>Planctomycetia</taxon>
        <taxon>Planctomycetales</taxon>
        <taxon>Planctomycetaceae</taxon>
        <taxon>Rubinisphaera</taxon>
    </lineage>
</organism>
<dbReference type="InterPro" id="IPR003462">
    <property type="entry name" value="ODC_Mu_crystall"/>
</dbReference>
<dbReference type="EC" id="4.3.1.12" evidence="2"/>
<comment type="similarity">
    <text evidence="1">Belongs to the ornithine cyclodeaminase/mu-crystallin family.</text>
</comment>
<accession>F0SS92</accession>
<dbReference type="AlphaFoldDB" id="F0SS92"/>
<dbReference type="SUPFAM" id="SSF51735">
    <property type="entry name" value="NAD(P)-binding Rossmann-fold domains"/>
    <property type="match status" value="1"/>
</dbReference>
<dbReference type="Gene3D" id="3.40.50.720">
    <property type="entry name" value="NAD(P)-binding Rossmann-like Domain"/>
    <property type="match status" value="1"/>
</dbReference>
<evidence type="ECO:0000313" key="2">
    <source>
        <dbReference type="EMBL" id="ADY58103.1"/>
    </source>
</evidence>
<dbReference type="InterPro" id="IPR023401">
    <property type="entry name" value="ODC_N"/>
</dbReference>
<dbReference type="PANTHER" id="PTHR13812">
    <property type="entry name" value="KETIMINE REDUCTASE MU-CRYSTALLIN"/>
    <property type="match status" value="1"/>
</dbReference>
<dbReference type="Proteomes" id="UP000006860">
    <property type="component" value="Chromosome"/>
</dbReference>
<dbReference type="GO" id="GO:0019752">
    <property type="term" value="P:carboxylic acid metabolic process"/>
    <property type="evidence" value="ECO:0007669"/>
    <property type="project" value="UniProtKB-ARBA"/>
</dbReference>